<dbReference type="PANTHER" id="PTHR43547:SF2">
    <property type="entry name" value="HYBRID SIGNAL TRANSDUCTION HISTIDINE KINASE C"/>
    <property type="match status" value="1"/>
</dbReference>
<dbReference type="SMART" id="SM00065">
    <property type="entry name" value="GAF"/>
    <property type="match status" value="1"/>
</dbReference>
<comment type="catalytic activity">
    <reaction evidence="1">
        <text>ATP + protein L-histidine = ADP + protein N-phospho-L-histidine.</text>
        <dbReference type="EC" id="2.7.13.3"/>
    </reaction>
</comment>
<dbReference type="EC" id="2.7.13.3" evidence="2"/>
<dbReference type="SUPFAM" id="SSF55874">
    <property type="entry name" value="ATPase domain of HSP90 chaperone/DNA topoisomerase II/histidine kinase"/>
    <property type="match status" value="1"/>
</dbReference>
<dbReference type="Pfam" id="PF00512">
    <property type="entry name" value="HisKA"/>
    <property type="match status" value="1"/>
</dbReference>
<dbReference type="SMART" id="SM00387">
    <property type="entry name" value="HATPase_c"/>
    <property type="match status" value="1"/>
</dbReference>
<dbReference type="InterPro" id="IPR004358">
    <property type="entry name" value="Sig_transdc_His_kin-like_C"/>
</dbReference>
<evidence type="ECO:0000256" key="7">
    <source>
        <dbReference type="SAM" id="Coils"/>
    </source>
</evidence>
<gene>
    <name evidence="10" type="ORF">CAP_5692</name>
</gene>
<dbReference type="Gene3D" id="1.10.287.130">
    <property type="match status" value="1"/>
</dbReference>
<keyword evidence="3 6" id="KW-0597">Phosphoprotein</keyword>
<keyword evidence="5" id="KW-0418">Kinase</keyword>
<feature type="coiled-coil region" evidence="7">
    <location>
        <begin position="141"/>
        <end position="168"/>
    </location>
</feature>
<evidence type="ECO:0000256" key="3">
    <source>
        <dbReference type="ARBA" id="ARBA00022553"/>
    </source>
</evidence>
<dbReference type="STRING" id="1192034.CAP_5692"/>
<dbReference type="InterPro" id="IPR011006">
    <property type="entry name" value="CheY-like_superfamily"/>
</dbReference>
<reference evidence="10 11" key="1">
    <citation type="submission" date="2013-05" db="EMBL/GenBank/DDBJ databases">
        <title>Genome assembly of Chondromyces apiculatus DSM 436.</title>
        <authorList>
            <person name="Sharma G."/>
            <person name="Khatri I."/>
            <person name="Kaur C."/>
            <person name="Mayilraj S."/>
            <person name="Subramanian S."/>
        </authorList>
    </citation>
    <scope>NUCLEOTIDE SEQUENCE [LARGE SCALE GENOMIC DNA]</scope>
    <source>
        <strain evidence="10 11">DSM 436</strain>
    </source>
</reference>
<evidence type="ECO:0000256" key="1">
    <source>
        <dbReference type="ARBA" id="ARBA00000085"/>
    </source>
</evidence>
<sequence>MSTASNPSGSGTRVSGVTAKTEDQVSILIVDDKPDKLLSLTIILEELGQHIVKAMSGRDALRHVLQQEFAVILLDINMPGMDGFETAGLIRQHRTSRHTPIIFVTAFGEEPNALKSYSIGAVDYILAPVDAEVLKTKVGVFVELFKKTAEVKRQAEALERRAAQLNKLANASIGINASLSLDATLRSITEAARDILEARQAVSVVTLGHPGERPRTAVSLTEDLASAYRGYRPALRTNRAPGAGLTRLHDVLYTRNRPIRLTEAELKDHPEWLPDEPMGPPLRGVLAAPLTEVTGRNMGFIQLSDKVNGEFTEDDEAILVQLAQLGSIAIQNGLNLEAREANRLKDEFLATLSHELRTPLNAILGWTRLLQTTPTDAAKLERGFEVIERNVNAQVRMIEDLLDISRITTGKMKLAVATVELQPLVEAVIDTLRPAAEARGVALRAEVDSCEIQGDVERLQQVFSNLLSNAIKFTPRGGRVDVGLSLGEGEVTLTIRDTGEGINPDFLPFVFERFRQADSTSKRAQGGLGIGLALVRHIVELHGGSVSADSAGQGQGSTFTVRLPSIPSTARSAVASVERPSEESEANLEGLYVLVVEDQADMREILGEVLRRQKAEVTAVATAQEALEAVTLRRPHVLVTDVGMPNEDGFELIRKLRSLGPKSGGDIPALALTGYARKEDHARALAAGFQMHASKPIEPAELVAAVACLAGGSDIVRALGRAPRYTGS</sequence>
<dbReference type="InterPro" id="IPR003018">
    <property type="entry name" value="GAF"/>
</dbReference>
<keyword evidence="4" id="KW-0808">Transferase</keyword>
<dbReference type="GO" id="GO:0000155">
    <property type="term" value="F:phosphorelay sensor kinase activity"/>
    <property type="evidence" value="ECO:0007669"/>
    <property type="project" value="InterPro"/>
</dbReference>
<dbReference type="SUPFAM" id="SSF47384">
    <property type="entry name" value="Homodimeric domain of signal transducing histidine kinase"/>
    <property type="match status" value="1"/>
</dbReference>
<dbReference type="CDD" id="cd00082">
    <property type="entry name" value="HisKA"/>
    <property type="match status" value="1"/>
</dbReference>
<organism evidence="10 11">
    <name type="scientific">Chondromyces apiculatus DSM 436</name>
    <dbReference type="NCBI Taxonomy" id="1192034"/>
    <lineage>
        <taxon>Bacteria</taxon>
        <taxon>Pseudomonadati</taxon>
        <taxon>Myxococcota</taxon>
        <taxon>Polyangia</taxon>
        <taxon>Polyangiales</taxon>
        <taxon>Polyangiaceae</taxon>
        <taxon>Chondromyces</taxon>
    </lineage>
</organism>
<dbReference type="Gene3D" id="3.30.565.10">
    <property type="entry name" value="Histidine kinase-like ATPase, C-terminal domain"/>
    <property type="match status" value="1"/>
</dbReference>
<dbReference type="InterPro" id="IPR005467">
    <property type="entry name" value="His_kinase_dom"/>
</dbReference>
<comment type="caution">
    <text evidence="10">The sequence shown here is derived from an EMBL/GenBank/DDBJ whole genome shotgun (WGS) entry which is preliminary data.</text>
</comment>
<dbReference type="Pfam" id="PF02518">
    <property type="entry name" value="HATPase_c"/>
    <property type="match status" value="1"/>
</dbReference>
<dbReference type="CDD" id="cd16922">
    <property type="entry name" value="HATPase_EvgS-ArcB-TorS-like"/>
    <property type="match status" value="1"/>
</dbReference>
<evidence type="ECO:0000256" key="5">
    <source>
        <dbReference type="ARBA" id="ARBA00022777"/>
    </source>
</evidence>
<keyword evidence="11" id="KW-1185">Reference proteome</keyword>
<dbReference type="PRINTS" id="PR00344">
    <property type="entry name" value="BCTRLSENSOR"/>
</dbReference>
<accession>A0A017T3D2</accession>
<evidence type="ECO:0000256" key="6">
    <source>
        <dbReference type="PROSITE-ProRule" id="PRU00169"/>
    </source>
</evidence>
<dbReference type="SUPFAM" id="SSF52172">
    <property type="entry name" value="CheY-like"/>
    <property type="match status" value="2"/>
</dbReference>
<keyword evidence="7" id="KW-0175">Coiled coil</keyword>
<dbReference type="InterPro" id="IPR001789">
    <property type="entry name" value="Sig_transdc_resp-reg_receiver"/>
</dbReference>
<dbReference type="Pfam" id="PF00072">
    <property type="entry name" value="Response_reg"/>
    <property type="match status" value="2"/>
</dbReference>
<dbReference type="CDD" id="cd17580">
    <property type="entry name" value="REC_2_DhkD-like"/>
    <property type="match status" value="1"/>
</dbReference>
<dbReference type="SUPFAM" id="SSF55781">
    <property type="entry name" value="GAF domain-like"/>
    <property type="match status" value="1"/>
</dbReference>
<dbReference type="SMART" id="SM00388">
    <property type="entry name" value="HisKA"/>
    <property type="match status" value="1"/>
</dbReference>
<dbReference type="Proteomes" id="UP000019678">
    <property type="component" value="Unassembled WGS sequence"/>
</dbReference>
<dbReference type="SMART" id="SM00448">
    <property type="entry name" value="REC"/>
    <property type="match status" value="2"/>
</dbReference>
<evidence type="ECO:0000256" key="2">
    <source>
        <dbReference type="ARBA" id="ARBA00012438"/>
    </source>
</evidence>
<feature type="domain" description="Histidine kinase" evidence="8">
    <location>
        <begin position="351"/>
        <end position="567"/>
    </location>
</feature>
<evidence type="ECO:0000259" key="8">
    <source>
        <dbReference type="PROSITE" id="PS50109"/>
    </source>
</evidence>
<feature type="modified residue" description="4-aspartylphosphate" evidence="6">
    <location>
        <position position="641"/>
    </location>
</feature>
<feature type="domain" description="Response regulatory" evidence="9">
    <location>
        <begin position="26"/>
        <end position="142"/>
    </location>
</feature>
<proteinExistence type="predicted"/>
<dbReference type="AlphaFoldDB" id="A0A017T3D2"/>
<feature type="modified residue" description="4-aspartylphosphate" evidence="6">
    <location>
        <position position="75"/>
    </location>
</feature>
<name>A0A017T3D2_9BACT</name>
<dbReference type="InterPro" id="IPR036097">
    <property type="entry name" value="HisK_dim/P_sf"/>
</dbReference>
<dbReference type="Pfam" id="PF13185">
    <property type="entry name" value="GAF_2"/>
    <property type="match status" value="1"/>
</dbReference>
<dbReference type="RefSeq" id="WP_044246282.1">
    <property type="nucleotide sequence ID" value="NZ_ASRX01000048.1"/>
</dbReference>
<dbReference type="InterPro" id="IPR036890">
    <property type="entry name" value="HATPase_C_sf"/>
</dbReference>
<dbReference type="eggNOG" id="COG3437">
    <property type="taxonomic scope" value="Bacteria"/>
</dbReference>
<evidence type="ECO:0000313" key="11">
    <source>
        <dbReference type="Proteomes" id="UP000019678"/>
    </source>
</evidence>
<dbReference type="PROSITE" id="PS50110">
    <property type="entry name" value="RESPONSE_REGULATORY"/>
    <property type="match status" value="2"/>
</dbReference>
<dbReference type="InterPro" id="IPR003661">
    <property type="entry name" value="HisK_dim/P_dom"/>
</dbReference>
<dbReference type="Gene3D" id="3.40.50.2300">
    <property type="match status" value="2"/>
</dbReference>
<dbReference type="OrthoDB" id="5522912at2"/>
<dbReference type="eggNOG" id="COG0745">
    <property type="taxonomic scope" value="Bacteria"/>
</dbReference>
<protein>
    <recommendedName>
        <fullName evidence="2">histidine kinase</fullName>
        <ecNumber evidence="2">2.7.13.3</ecNumber>
    </recommendedName>
</protein>
<dbReference type="PANTHER" id="PTHR43547">
    <property type="entry name" value="TWO-COMPONENT HISTIDINE KINASE"/>
    <property type="match status" value="1"/>
</dbReference>
<dbReference type="FunFam" id="3.30.565.10:FF:000006">
    <property type="entry name" value="Sensor histidine kinase WalK"/>
    <property type="match status" value="1"/>
</dbReference>
<dbReference type="PROSITE" id="PS50109">
    <property type="entry name" value="HIS_KIN"/>
    <property type="match status" value="1"/>
</dbReference>
<evidence type="ECO:0000259" key="9">
    <source>
        <dbReference type="PROSITE" id="PS50110"/>
    </source>
</evidence>
<dbReference type="InterPro" id="IPR029016">
    <property type="entry name" value="GAF-like_dom_sf"/>
</dbReference>
<dbReference type="eggNOG" id="COG2205">
    <property type="taxonomic scope" value="Bacteria"/>
</dbReference>
<evidence type="ECO:0000313" key="10">
    <source>
        <dbReference type="EMBL" id="EYF03360.1"/>
    </source>
</evidence>
<dbReference type="Gene3D" id="3.30.450.40">
    <property type="match status" value="1"/>
</dbReference>
<evidence type="ECO:0000256" key="4">
    <source>
        <dbReference type="ARBA" id="ARBA00022679"/>
    </source>
</evidence>
<dbReference type="EMBL" id="ASRX01000048">
    <property type="protein sequence ID" value="EYF03360.1"/>
    <property type="molecule type" value="Genomic_DNA"/>
</dbReference>
<feature type="domain" description="Response regulatory" evidence="9">
    <location>
        <begin position="592"/>
        <end position="710"/>
    </location>
</feature>
<dbReference type="InterPro" id="IPR003594">
    <property type="entry name" value="HATPase_dom"/>
</dbReference>